<reference evidence="12 13" key="1">
    <citation type="submission" date="2024-01" db="EMBL/GenBank/DDBJ databases">
        <title>Genome assemblies of Stephania.</title>
        <authorList>
            <person name="Yang L."/>
        </authorList>
    </citation>
    <scope>NUCLEOTIDE SEQUENCE [LARGE SCALE GENOMIC DNA]</scope>
    <source>
        <strain evidence="12">YNDBR</strain>
        <tissue evidence="12">Leaf</tissue>
    </source>
</reference>
<comment type="subcellular location">
    <subcellularLocation>
        <location evidence="2 11">Nucleus</location>
    </subcellularLocation>
</comment>
<keyword evidence="5 11" id="KW-0479">Metal-binding</keyword>
<dbReference type="AlphaFoldDB" id="A0AAP0LGM9"/>
<keyword evidence="10 11" id="KW-0539">Nucleus</keyword>
<dbReference type="SUPFAM" id="SSF57783">
    <property type="entry name" value="Zinc beta-ribbon"/>
    <property type="match status" value="1"/>
</dbReference>
<organism evidence="12 13">
    <name type="scientific">Stephania yunnanensis</name>
    <dbReference type="NCBI Taxonomy" id="152371"/>
    <lineage>
        <taxon>Eukaryota</taxon>
        <taxon>Viridiplantae</taxon>
        <taxon>Streptophyta</taxon>
        <taxon>Embryophyta</taxon>
        <taxon>Tracheophyta</taxon>
        <taxon>Spermatophyta</taxon>
        <taxon>Magnoliopsida</taxon>
        <taxon>Ranunculales</taxon>
        <taxon>Menispermaceae</taxon>
        <taxon>Menispermoideae</taxon>
        <taxon>Cissampelideae</taxon>
        <taxon>Stephania</taxon>
    </lineage>
</organism>
<keyword evidence="6 11" id="KW-0863">Zinc-finger</keyword>
<evidence type="ECO:0000256" key="1">
    <source>
        <dbReference type="ARBA" id="ARBA00003357"/>
    </source>
</evidence>
<dbReference type="InterPro" id="IPR007808">
    <property type="entry name" value="Elf1"/>
</dbReference>
<dbReference type="FunFam" id="2.20.25.190:FF:000001">
    <property type="entry name" value="Transcription elongation factor 1 homolog"/>
    <property type="match status" value="1"/>
</dbReference>
<proteinExistence type="inferred from homology"/>
<evidence type="ECO:0000313" key="13">
    <source>
        <dbReference type="Proteomes" id="UP001420932"/>
    </source>
</evidence>
<sequence length="112" mass="12848">MMITTCDLIVLKFMAWQVQHMGKRKSRSKPAPKKRTDKLDSVFNCPFCNHEKSVDCTFDKDNKLGTLSCRICQESYSTPINPLTEAIDVFSEWIDECERVNDNDGSATLDQH</sequence>
<comment type="caution">
    <text evidence="12">The sequence shown here is derived from an EMBL/GenBank/DDBJ whole genome shotgun (WGS) entry which is preliminary data.</text>
</comment>
<keyword evidence="13" id="KW-1185">Reference proteome</keyword>
<dbReference type="PANTHER" id="PTHR20934">
    <property type="entry name" value="TRANSCRIPTION ELONGATION FACTOR 1 HOMOLOG"/>
    <property type="match status" value="1"/>
</dbReference>
<evidence type="ECO:0000256" key="9">
    <source>
        <dbReference type="ARBA" id="ARBA00023163"/>
    </source>
</evidence>
<keyword evidence="7 11" id="KW-0862">Zinc</keyword>
<dbReference type="GO" id="GO:0006368">
    <property type="term" value="P:transcription elongation by RNA polymerase II"/>
    <property type="evidence" value="ECO:0007669"/>
    <property type="project" value="TreeGrafter"/>
</dbReference>
<evidence type="ECO:0000256" key="5">
    <source>
        <dbReference type="ARBA" id="ARBA00022723"/>
    </source>
</evidence>
<evidence type="ECO:0000256" key="11">
    <source>
        <dbReference type="RuleBase" id="RU364033"/>
    </source>
</evidence>
<evidence type="ECO:0000256" key="3">
    <source>
        <dbReference type="ARBA" id="ARBA00009730"/>
    </source>
</evidence>
<evidence type="ECO:0000256" key="6">
    <source>
        <dbReference type="ARBA" id="ARBA00022771"/>
    </source>
</evidence>
<dbReference type="Pfam" id="PF05129">
    <property type="entry name" value="Zn_ribbon_Elf1"/>
    <property type="match status" value="1"/>
</dbReference>
<comment type="similarity">
    <text evidence="3 11">Belongs to the ELOF1 family.</text>
</comment>
<name>A0AAP0LGM9_9MAGN</name>
<comment type="function">
    <text evidence="1 11">Transcription elongation factor implicated in the maintenance of proper chromatin structure in actively transcribed regions.</text>
</comment>
<evidence type="ECO:0000256" key="8">
    <source>
        <dbReference type="ARBA" id="ARBA00023015"/>
    </source>
</evidence>
<dbReference type="Proteomes" id="UP001420932">
    <property type="component" value="Unassembled WGS sequence"/>
</dbReference>
<dbReference type="GO" id="GO:0000993">
    <property type="term" value="F:RNA polymerase II complex binding"/>
    <property type="evidence" value="ECO:0007669"/>
    <property type="project" value="TreeGrafter"/>
</dbReference>
<accession>A0AAP0LGM9</accession>
<dbReference type="Gene3D" id="2.20.25.190">
    <property type="match status" value="1"/>
</dbReference>
<keyword evidence="9 11" id="KW-0804">Transcription</keyword>
<dbReference type="GO" id="GO:0008270">
    <property type="term" value="F:zinc ion binding"/>
    <property type="evidence" value="ECO:0007669"/>
    <property type="project" value="UniProtKB-KW"/>
</dbReference>
<evidence type="ECO:0000313" key="12">
    <source>
        <dbReference type="EMBL" id="KAK9169787.1"/>
    </source>
</evidence>
<evidence type="ECO:0000256" key="7">
    <source>
        <dbReference type="ARBA" id="ARBA00022833"/>
    </source>
</evidence>
<dbReference type="GO" id="GO:0008023">
    <property type="term" value="C:transcription elongation factor complex"/>
    <property type="evidence" value="ECO:0007669"/>
    <property type="project" value="TreeGrafter"/>
</dbReference>
<evidence type="ECO:0000256" key="4">
    <source>
        <dbReference type="ARBA" id="ARBA00014973"/>
    </source>
</evidence>
<gene>
    <name evidence="12" type="ORF">Syun_001927</name>
</gene>
<keyword evidence="8 11" id="KW-0805">Transcription regulation</keyword>
<evidence type="ECO:0000256" key="10">
    <source>
        <dbReference type="ARBA" id="ARBA00023242"/>
    </source>
</evidence>
<dbReference type="PANTHER" id="PTHR20934:SF7">
    <property type="entry name" value="TRANSCRIPTION ELONGATION FACTOR 1 HOMOLOG"/>
    <property type="match status" value="1"/>
</dbReference>
<protein>
    <recommendedName>
        <fullName evidence="4 11">Transcription elongation factor 1 homolog</fullName>
    </recommendedName>
</protein>
<evidence type="ECO:0000256" key="2">
    <source>
        <dbReference type="ARBA" id="ARBA00004123"/>
    </source>
</evidence>
<dbReference type="InterPro" id="IPR038567">
    <property type="entry name" value="T_Elf1_sf"/>
</dbReference>
<dbReference type="EMBL" id="JBBNAF010000001">
    <property type="protein sequence ID" value="KAK9169787.1"/>
    <property type="molecule type" value="Genomic_DNA"/>
</dbReference>